<organism evidence="2 3">
    <name type="scientific">Kitasatospora putterlickiae</name>
    <dbReference type="NCBI Taxonomy" id="221725"/>
    <lineage>
        <taxon>Bacteria</taxon>
        <taxon>Bacillati</taxon>
        <taxon>Actinomycetota</taxon>
        <taxon>Actinomycetes</taxon>
        <taxon>Kitasatosporales</taxon>
        <taxon>Streptomycetaceae</taxon>
        <taxon>Kitasatospora</taxon>
    </lineage>
</organism>
<reference evidence="3" key="1">
    <citation type="journal article" date="2019" name="Int. J. Syst. Evol. Microbiol.">
        <title>The Global Catalogue of Microorganisms (GCM) 10K type strain sequencing project: providing services to taxonomists for standard genome sequencing and annotation.</title>
        <authorList>
            <consortium name="The Broad Institute Genomics Platform"/>
            <consortium name="The Broad Institute Genome Sequencing Center for Infectious Disease"/>
            <person name="Wu L."/>
            <person name="Ma J."/>
        </authorList>
    </citation>
    <scope>NUCLEOTIDE SEQUENCE [LARGE SCALE GENOMIC DNA]</scope>
    <source>
        <strain evidence="3">JCM 12393</strain>
    </source>
</reference>
<gene>
    <name evidence="2" type="ORF">GCM10009639_05620</name>
</gene>
<sequence length="143" mass="14767">MDAPYHRLLVADFPACFGFYAAVLPPLTGAALAKGAPEGPYAAWDLTGRTVLSLFDRGTSATAVGTAAPPAAPATGPAADPQAAQDDAVLVLRVDDVERALAHCLGHGGAPVCGPTDRPEWGPGLRTAHLRDPEGRLIELQSY</sequence>
<dbReference type="EMBL" id="BAAAKJ010000024">
    <property type="protein sequence ID" value="GAA1384294.1"/>
    <property type="molecule type" value="Genomic_DNA"/>
</dbReference>
<feature type="domain" description="Glyoxalase/fosfomycin resistance/dioxygenase" evidence="1">
    <location>
        <begin position="8"/>
        <end position="140"/>
    </location>
</feature>
<proteinExistence type="predicted"/>
<dbReference type="RefSeq" id="WP_344325078.1">
    <property type="nucleotide sequence ID" value="NZ_BAAAKJ010000024.1"/>
</dbReference>
<dbReference type="InterPro" id="IPR004360">
    <property type="entry name" value="Glyas_Fos-R_dOase_dom"/>
</dbReference>
<accession>A0ABP4IED8</accession>
<keyword evidence="3" id="KW-1185">Reference proteome</keyword>
<dbReference type="Pfam" id="PF00903">
    <property type="entry name" value="Glyoxalase"/>
    <property type="match status" value="1"/>
</dbReference>
<dbReference type="SUPFAM" id="SSF54593">
    <property type="entry name" value="Glyoxalase/Bleomycin resistance protein/Dihydroxybiphenyl dioxygenase"/>
    <property type="match status" value="1"/>
</dbReference>
<dbReference type="Gene3D" id="3.10.180.10">
    <property type="entry name" value="2,3-Dihydroxybiphenyl 1,2-Dioxygenase, domain 1"/>
    <property type="match status" value="1"/>
</dbReference>
<evidence type="ECO:0000313" key="3">
    <source>
        <dbReference type="Proteomes" id="UP001499863"/>
    </source>
</evidence>
<dbReference type="InterPro" id="IPR029068">
    <property type="entry name" value="Glyas_Bleomycin-R_OHBP_Dase"/>
</dbReference>
<evidence type="ECO:0000313" key="2">
    <source>
        <dbReference type="EMBL" id="GAA1384294.1"/>
    </source>
</evidence>
<dbReference type="Proteomes" id="UP001499863">
    <property type="component" value="Unassembled WGS sequence"/>
</dbReference>
<name>A0ABP4IED8_9ACTN</name>
<protein>
    <recommendedName>
        <fullName evidence="1">Glyoxalase/fosfomycin resistance/dioxygenase domain-containing protein</fullName>
    </recommendedName>
</protein>
<evidence type="ECO:0000259" key="1">
    <source>
        <dbReference type="Pfam" id="PF00903"/>
    </source>
</evidence>
<comment type="caution">
    <text evidence="2">The sequence shown here is derived from an EMBL/GenBank/DDBJ whole genome shotgun (WGS) entry which is preliminary data.</text>
</comment>